<evidence type="ECO:0000313" key="3">
    <source>
        <dbReference type="Proteomes" id="UP001178461"/>
    </source>
</evidence>
<sequence length="95" mass="10721">MSHFLCSPNNQSRPPAQHPNIAKASHSAISASFRPESLDSEFQWAYTKFEDIAGSAYLNCTVAFANMPSSFDGSRSQWLVFKNIHHHIRGKPCRR</sequence>
<keyword evidence="3" id="KW-1185">Reference proteome</keyword>
<evidence type="ECO:0000313" key="2">
    <source>
        <dbReference type="EMBL" id="CAI5767019.1"/>
    </source>
</evidence>
<dbReference type="EMBL" id="OX395127">
    <property type="protein sequence ID" value="CAI5767019.1"/>
    <property type="molecule type" value="Genomic_DNA"/>
</dbReference>
<accession>A0AA35NX47</accession>
<evidence type="ECO:0000256" key="1">
    <source>
        <dbReference type="SAM" id="MobiDB-lite"/>
    </source>
</evidence>
<feature type="region of interest" description="Disordered" evidence="1">
    <location>
        <begin position="1"/>
        <end position="26"/>
    </location>
</feature>
<reference evidence="2" key="1">
    <citation type="submission" date="2022-12" db="EMBL/GenBank/DDBJ databases">
        <authorList>
            <person name="Alioto T."/>
            <person name="Alioto T."/>
            <person name="Gomez Garrido J."/>
        </authorList>
    </citation>
    <scope>NUCLEOTIDE SEQUENCE</scope>
</reference>
<gene>
    <name evidence="2" type="ORF">PODLI_1B025380</name>
</gene>
<name>A0AA35NX47_9SAUR</name>
<dbReference type="Proteomes" id="UP001178461">
    <property type="component" value="Chromosome 2"/>
</dbReference>
<protein>
    <submittedName>
        <fullName evidence="2">Uncharacterized protein</fullName>
    </submittedName>
</protein>
<organism evidence="2 3">
    <name type="scientific">Podarcis lilfordi</name>
    <name type="common">Lilford's wall lizard</name>
    <dbReference type="NCBI Taxonomy" id="74358"/>
    <lineage>
        <taxon>Eukaryota</taxon>
        <taxon>Metazoa</taxon>
        <taxon>Chordata</taxon>
        <taxon>Craniata</taxon>
        <taxon>Vertebrata</taxon>
        <taxon>Euteleostomi</taxon>
        <taxon>Lepidosauria</taxon>
        <taxon>Squamata</taxon>
        <taxon>Bifurcata</taxon>
        <taxon>Unidentata</taxon>
        <taxon>Episquamata</taxon>
        <taxon>Laterata</taxon>
        <taxon>Lacertibaenia</taxon>
        <taxon>Lacertidae</taxon>
        <taxon>Podarcis</taxon>
    </lineage>
</organism>
<proteinExistence type="predicted"/>
<dbReference type="AlphaFoldDB" id="A0AA35NX47"/>